<keyword evidence="3" id="KW-1185">Reference proteome</keyword>
<evidence type="ECO:0000313" key="3">
    <source>
        <dbReference type="Proteomes" id="UP001434337"/>
    </source>
</evidence>
<organism evidence="2 3">
    <name type="scientific">Propioniciclava soli</name>
    <dbReference type="NCBI Taxonomy" id="2775081"/>
    <lineage>
        <taxon>Bacteria</taxon>
        <taxon>Bacillati</taxon>
        <taxon>Actinomycetota</taxon>
        <taxon>Actinomycetes</taxon>
        <taxon>Propionibacteriales</taxon>
        <taxon>Propionibacteriaceae</taxon>
        <taxon>Propioniciclava</taxon>
    </lineage>
</organism>
<dbReference type="RefSeq" id="WP_342371876.1">
    <property type="nucleotide sequence ID" value="NZ_CP115965.1"/>
</dbReference>
<accession>A0ABZ3C6Y6</accession>
<evidence type="ECO:0000259" key="1">
    <source>
        <dbReference type="Pfam" id="PF21986"/>
    </source>
</evidence>
<dbReference type="InterPro" id="IPR053844">
    <property type="entry name" value="AH_C"/>
</dbReference>
<protein>
    <recommendedName>
        <fullName evidence="1">Allophanate hydrolase C-terminal domain-containing protein</fullName>
    </recommendedName>
</protein>
<dbReference type="Proteomes" id="UP001434337">
    <property type="component" value="Chromosome"/>
</dbReference>
<dbReference type="EMBL" id="CP115965">
    <property type="protein sequence ID" value="WZW97505.1"/>
    <property type="molecule type" value="Genomic_DNA"/>
</dbReference>
<name>A0ABZ3C6Y6_9ACTN</name>
<feature type="domain" description="Allophanate hydrolase C-terminal" evidence="1">
    <location>
        <begin position="8"/>
        <end position="129"/>
    </location>
</feature>
<sequence>MGETSPDVEVAVVGAHLSGMPLNHQLVEAEASLVVRSHTAPRYRLFDLGLEPARPGLVRDVANGTVIEVEVWALSEAAFGRFVNLLASPLAMGHIELTDGRWVNGFVCEPYALGSATDISSCGGWRRYVSQGAVHK</sequence>
<gene>
    <name evidence="2" type="ORF">PCC79_11395</name>
</gene>
<evidence type="ECO:0000313" key="2">
    <source>
        <dbReference type="EMBL" id="WZW97505.1"/>
    </source>
</evidence>
<dbReference type="Gene3D" id="3.10.490.10">
    <property type="entry name" value="Gamma-glutamyl cyclotransferase-like"/>
    <property type="match status" value="1"/>
</dbReference>
<dbReference type="Pfam" id="PF21986">
    <property type="entry name" value="AH_C"/>
    <property type="match status" value="1"/>
</dbReference>
<proteinExistence type="predicted"/>
<reference evidence="2 3" key="1">
    <citation type="journal article" date="2023" name="Environ Microbiome">
        <title>A coral-associated actinobacterium mitigates coral bleaching under heat stress.</title>
        <authorList>
            <person name="Li J."/>
            <person name="Zou Y."/>
            <person name="Li Q."/>
            <person name="Zhang J."/>
            <person name="Bourne D.G."/>
            <person name="Lyu Y."/>
            <person name="Liu C."/>
            <person name="Zhang S."/>
        </authorList>
    </citation>
    <scope>NUCLEOTIDE SEQUENCE [LARGE SCALE GENOMIC DNA]</scope>
    <source>
        <strain evidence="2 3">SCSIO 13291</strain>
    </source>
</reference>